<evidence type="ECO:0000256" key="4">
    <source>
        <dbReference type="PROSITE-ProRule" id="PRU00335"/>
    </source>
</evidence>
<dbReference type="EMBL" id="VFOU01000004">
    <property type="protein sequence ID" value="TQL65962.1"/>
    <property type="molecule type" value="Genomic_DNA"/>
</dbReference>
<dbReference type="Proteomes" id="UP000319746">
    <property type="component" value="Unassembled WGS sequence"/>
</dbReference>
<dbReference type="InterPro" id="IPR050109">
    <property type="entry name" value="HTH-type_TetR-like_transc_reg"/>
</dbReference>
<dbReference type="InterPro" id="IPR001647">
    <property type="entry name" value="HTH_TetR"/>
</dbReference>
<dbReference type="GO" id="GO:0045892">
    <property type="term" value="P:negative regulation of DNA-templated transcription"/>
    <property type="evidence" value="ECO:0007669"/>
    <property type="project" value="UniProtKB-ARBA"/>
</dbReference>
<keyword evidence="7" id="KW-1185">Reference proteome</keyword>
<dbReference type="SUPFAM" id="SSF46689">
    <property type="entry name" value="Homeodomain-like"/>
    <property type="match status" value="1"/>
</dbReference>
<protein>
    <submittedName>
        <fullName evidence="6">TetR family transcriptional regulator</fullName>
    </submittedName>
</protein>
<evidence type="ECO:0000256" key="3">
    <source>
        <dbReference type="ARBA" id="ARBA00023163"/>
    </source>
</evidence>
<keyword evidence="3" id="KW-0804">Transcription</keyword>
<dbReference type="PRINTS" id="PR00455">
    <property type="entry name" value="HTHTETR"/>
</dbReference>
<dbReference type="PANTHER" id="PTHR30055">
    <property type="entry name" value="HTH-TYPE TRANSCRIPTIONAL REGULATOR RUTR"/>
    <property type="match status" value="1"/>
</dbReference>
<keyword evidence="1" id="KW-0805">Transcription regulation</keyword>
<dbReference type="InterPro" id="IPR009057">
    <property type="entry name" value="Homeodomain-like_sf"/>
</dbReference>
<proteinExistence type="predicted"/>
<dbReference type="RefSeq" id="WP_170200464.1">
    <property type="nucleotide sequence ID" value="NZ_BAABAN010000006.1"/>
</dbReference>
<dbReference type="AlphaFoldDB" id="A0A543A035"/>
<dbReference type="PROSITE" id="PS01081">
    <property type="entry name" value="HTH_TETR_1"/>
    <property type="match status" value="1"/>
</dbReference>
<dbReference type="PROSITE" id="PS50977">
    <property type="entry name" value="HTH_TETR_2"/>
    <property type="match status" value="1"/>
</dbReference>
<evidence type="ECO:0000256" key="1">
    <source>
        <dbReference type="ARBA" id="ARBA00023015"/>
    </source>
</evidence>
<feature type="DNA-binding region" description="H-T-H motif" evidence="4">
    <location>
        <begin position="37"/>
        <end position="56"/>
    </location>
</feature>
<sequence>MSKITASPIRLPRDQRRAQLIDVALDVFAERGYAQTTMDDVAQRAAVSKPVLYQHFANKRDLFFTLIDGQLSSLRDRITTAMQAVDPDSATADEEVAYQAVHGVFEFTADPRGHYRLLLDTSMENPKELEERLEDFLTELVDFISPYILDHSILDSASSRFITRGIASSVLFMATRWAEEYRGPHPTRPNIPLDTAVDHTCRFVAHGAIGFDLSNNPPA</sequence>
<dbReference type="GO" id="GO:0003700">
    <property type="term" value="F:DNA-binding transcription factor activity"/>
    <property type="evidence" value="ECO:0007669"/>
    <property type="project" value="TreeGrafter"/>
</dbReference>
<dbReference type="GO" id="GO:0000976">
    <property type="term" value="F:transcription cis-regulatory region binding"/>
    <property type="evidence" value="ECO:0007669"/>
    <property type="project" value="TreeGrafter"/>
</dbReference>
<evidence type="ECO:0000313" key="6">
    <source>
        <dbReference type="EMBL" id="TQL65962.1"/>
    </source>
</evidence>
<gene>
    <name evidence="6" type="ORF">FB556_2439</name>
</gene>
<reference evidence="6 7" key="1">
    <citation type="submission" date="2019-06" db="EMBL/GenBank/DDBJ databases">
        <title>Sequencing the genomes of 1000 actinobacteria strains.</title>
        <authorList>
            <person name="Klenk H.-P."/>
        </authorList>
    </citation>
    <scope>NUCLEOTIDE SEQUENCE [LARGE SCALE GENOMIC DNA]</scope>
    <source>
        <strain evidence="6 7">DSM 24083</strain>
    </source>
</reference>
<evidence type="ECO:0000259" key="5">
    <source>
        <dbReference type="PROSITE" id="PS50977"/>
    </source>
</evidence>
<comment type="caution">
    <text evidence="6">The sequence shown here is derived from an EMBL/GenBank/DDBJ whole genome shotgun (WGS) entry which is preliminary data.</text>
</comment>
<organism evidence="6 7">
    <name type="scientific">Enteractinococcus coprophilus</name>
    <dbReference type="NCBI Taxonomy" id="1027633"/>
    <lineage>
        <taxon>Bacteria</taxon>
        <taxon>Bacillati</taxon>
        <taxon>Actinomycetota</taxon>
        <taxon>Actinomycetes</taxon>
        <taxon>Micrococcales</taxon>
        <taxon>Micrococcaceae</taxon>
    </lineage>
</organism>
<keyword evidence="2 4" id="KW-0238">DNA-binding</keyword>
<accession>A0A543A035</accession>
<dbReference type="InterPro" id="IPR023772">
    <property type="entry name" value="DNA-bd_HTH_TetR-type_CS"/>
</dbReference>
<feature type="domain" description="HTH tetR-type" evidence="5">
    <location>
        <begin position="14"/>
        <end position="74"/>
    </location>
</feature>
<name>A0A543A035_9MICC</name>
<dbReference type="PANTHER" id="PTHR30055:SF226">
    <property type="entry name" value="HTH-TYPE TRANSCRIPTIONAL REGULATOR PKSA"/>
    <property type="match status" value="1"/>
</dbReference>
<evidence type="ECO:0000256" key="2">
    <source>
        <dbReference type="ARBA" id="ARBA00023125"/>
    </source>
</evidence>
<dbReference type="FunFam" id="1.10.10.60:FF:000141">
    <property type="entry name" value="TetR family transcriptional regulator"/>
    <property type="match status" value="1"/>
</dbReference>
<evidence type="ECO:0000313" key="7">
    <source>
        <dbReference type="Proteomes" id="UP000319746"/>
    </source>
</evidence>
<dbReference type="Gene3D" id="1.10.357.10">
    <property type="entry name" value="Tetracycline Repressor, domain 2"/>
    <property type="match status" value="1"/>
</dbReference>
<dbReference type="Pfam" id="PF00440">
    <property type="entry name" value="TetR_N"/>
    <property type="match status" value="1"/>
</dbReference>